<evidence type="ECO:0000256" key="2">
    <source>
        <dbReference type="SAM" id="MobiDB-lite"/>
    </source>
</evidence>
<keyword evidence="4" id="KW-1185">Reference proteome</keyword>
<name>A0ABC8QLK8_9AQUA</name>
<evidence type="ECO:0000313" key="4">
    <source>
        <dbReference type="Proteomes" id="UP001642360"/>
    </source>
</evidence>
<reference evidence="3 4" key="1">
    <citation type="submission" date="2024-02" db="EMBL/GenBank/DDBJ databases">
        <authorList>
            <person name="Vignale AGUSTIN F."/>
            <person name="Sosa J E."/>
            <person name="Modenutti C."/>
        </authorList>
    </citation>
    <scope>NUCLEOTIDE SEQUENCE [LARGE SCALE GENOMIC DNA]</scope>
</reference>
<dbReference type="EMBL" id="CAUOFW020000003">
    <property type="protein sequence ID" value="CAK9133405.1"/>
    <property type="molecule type" value="Genomic_DNA"/>
</dbReference>
<proteinExistence type="predicted"/>
<evidence type="ECO:0000313" key="3">
    <source>
        <dbReference type="EMBL" id="CAK9133405.1"/>
    </source>
</evidence>
<sequence length="222" mass="24241">MGITGELVRSVFSKSRSVGAHESNVRSNAGEKRRWSSVRSYLCGDELNSAIAEEDSASVRSTRAATTQPELSSVLLEEDKASANNSEATVTQPIIENFTEKGEIQSKETNEETQEEKQNSTAKLFRKDDAAIVIQSAFRSFLAKRRNEGIKLVDAAQELGVEIGSPSRVSIGTSIAVQTANSAVAFSLREESFAVPPRLPPRARTQVLKLQVKMPNFYCSNS</sequence>
<feature type="compositionally biased region" description="Basic and acidic residues" evidence="2">
    <location>
        <begin position="98"/>
        <end position="118"/>
    </location>
</feature>
<dbReference type="AlphaFoldDB" id="A0ABC8QLK8"/>
<gene>
    <name evidence="3" type="ORF">ILEXP_LOCUS313</name>
</gene>
<keyword evidence="1" id="KW-0112">Calmodulin-binding</keyword>
<protein>
    <submittedName>
        <fullName evidence="3">Uncharacterized protein</fullName>
    </submittedName>
</protein>
<dbReference type="Proteomes" id="UP001642360">
    <property type="component" value="Unassembled WGS sequence"/>
</dbReference>
<accession>A0ABC8QLK8</accession>
<feature type="region of interest" description="Disordered" evidence="2">
    <location>
        <begin position="14"/>
        <end position="36"/>
    </location>
</feature>
<feature type="region of interest" description="Disordered" evidence="2">
    <location>
        <begin position="96"/>
        <end position="121"/>
    </location>
</feature>
<evidence type="ECO:0000256" key="1">
    <source>
        <dbReference type="ARBA" id="ARBA00022860"/>
    </source>
</evidence>
<comment type="caution">
    <text evidence="3">The sequence shown here is derived from an EMBL/GenBank/DDBJ whole genome shotgun (WGS) entry which is preliminary data.</text>
</comment>
<dbReference type="InterPro" id="IPR000048">
    <property type="entry name" value="IQ_motif_EF-hand-BS"/>
</dbReference>
<dbReference type="Pfam" id="PF00612">
    <property type="entry name" value="IQ"/>
    <property type="match status" value="1"/>
</dbReference>
<dbReference type="PROSITE" id="PS50096">
    <property type="entry name" value="IQ"/>
    <property type="match status" value="1"/>
</dbReference>
<organism evidence="3 4">
    <name type="scientific">Ilex paraguariensis</name>
    <name type="common">yerba mate</name>
    <dbReference type="NCBI Taxonomy" id="185542"/>
    <lineage>
        <taxon>Eukaryota</taxon>
        <taxon>Viridiplantae</taxon>
        <taxon>Streptophyta</taxon>
        <taxon>Embryophyta</taxon>
        <taxon>Tracheophyta</taxon>
        <taxon>Spermatophyta</taxon>
        <taxon>Magnoliopsida</taxon>
        <taxon>eudicotyledons</taxon>
        <taxon>Gunneridae</taxon>
        <taxon>Pentapetalae</taxon>
        <taxon>asterids</taxon>
        <taxon>campanulids</taxon>
        <taxon>Aquifoliales</taxon>
        <taxon>Aquifoliaceae</taxon>
        <taxon>Ilex</taxon>
    </lineage>
</organism>
<dbReference type="GO" id="GO:0005516">
    <property type="term" value="F:calmodulin binding"/>
    <property type="evidence" value="ECO:0007669"/>
    <property type="project" value="UniProtKB-KW"/>
</dbReference>